<dbReference type="OrthoDB" id="191139at2759"/>
<gene>
    <name evidence="4" type="ORF">K458DRAFT_345531</name>
</gene>
<dbReference type="PRINTS" id="PR00081">
    <property type="entry name" value="GDHRDH"/>
</dbReference>
<dbReference type="AlphaFoldDB" id="A0A6G1IRD2"/>
<accession>A0A6G1IRD2</accession>
<evidence type="ECO:0000256" key="3">
    <source>
        <dbReference type="ARBA" id="ARBA00023002"/>
    </source>
</evidence>
<sequence length="323" mass="34868">MGTTFSQFLFIPKPALTSETCPYQIGRVFFVTGGYSGIGFELISILYEHNATVYIAGRSSSKGEEVIAKLKQNSPNSAGRLHFLTIDLGNLANVKAGAEAFLANEHRLDVLVNNAGILLKGTNDPQHNEKTTATNCLGPALLYKLFLPLLSKTAAISSTATVRVTWAASIAIEVNVPPAGMDVDDTGKPKAQDALTSYGQSKTGNVFLARHYAKDTAQNGIVHVAFNPGNLRSNLQRHWSSLDITLMKKLLFFPAVYGAYTELWAAIAPDITPDKSGAYIFPWGRFGVVPAGIEKSLREESDGGTGVAVKFAEWVDKEIAPYL</sequence>
<dbReference type="PANTHER" id="PTHR24320">
    <property type="entry name" value="RETINOL DEHYDROGENASE"/>
    <property type="match status" value="1"/>
</dbReference>
<reference evidence="4" key="1">
    <citation type="journal article" date="2020" name="Stud. Mycol.">
        <title>101 Dothideomycetes genomes: a test case for predicting lifestyles and emergence of pathogens.</title>
        <authorList>
            <person name="Haridas S."/>
            <person name="Albert R."/>
            <person name="Binder M."/>
            <person name="Bloem J."/>
            <person name="Labutti K."/>
            <person name="Salamov A."/>
            <person name="Andreopoulos B."/>
            <person name="Baker S."/>
            <person name="Barry K."/>
            <person name="Bills G."/>
            <person name="Bluhm B."/>
            <person name="Cannon C."/>
            <person name="Castanera R."/>
            <person name="Culley D."/>
            <person name="Daum C."/>
            <person name="Ezra D."/>
            <person name="Gonzalez J."/>
            <person name="Henrissat B."/>
            <person name="Kuo A."/>
            <person name="Liang C."/>
            <person name="Lipzen A."/>
            <person name="Lutzoni F."/>
            <person name="Magnuson J."/>
            <person name="Mondo S."/>
            <person name="Nolan M."/>
            <person name="Ohm R."/>
            <person name="Pangilinan J."/>
            <person name="Park H.-J."/>
            <person name="Ramirez L."/>
            <person name="Alfaro M."/>
            <person name="Sun H."/>
            <person name="Tritt A."/>
            <person name="Yoshinaga Y."/>
            <person name="Zwiers L.-H."/>
            <person name="Turgeon B."/>
            <person name="Goodwin S."/>
            <person name="Spatafora J."/>
            <person name="Crous P."/>
            <person name="Grigoriev I."/>
        </authorList>
    </citation>
    <scope>NUCLEOTIDE SEQUENCE</scope>
    <source>
        <strain evidence="4">CBS 122367</strain>
    </source>
</reference>
<keyword evidence="2" id="KW-0521">NADP</keyword>
<evidence type="ECO:0000256" key="2">
    <source>
        <dbReference type="ARBA" id="ARBA00022857"/>
    </source>
</evidence>
<comment type="similarity">
    <text evidence="1">Belongs to the short-chain dehydrogenases/reductases (SDR) family.</text>
</comment>
<evidence type="ECO:0000313" key="5">
    <source>
        <dbReference type="Proteomes" id="UP000799291"/>
    </source>
</evidence>
<organism evidence="4 5">
    <name type="scientific">Lentithecium fluviatile CBS 122367</name>
    <dbReference type="NCBI Taxonomy" id="1168545"/>
    <lineage>
        <taxon>Eukaryota</taxon>
        <taxon>Fungi</taxon>
        <taxon>Dikarya</taxon>
        <taxon>Ascomycota</taxon>
        <taxon>Pezizomycotina</taxon>
        <taxon>Dothideomycetes</taxon>
        <taxon>Pleosporomycetidae</taxon>
        <taxon>Pleosporales</taxon>
        <taxon>Massarineae</taxon>
        <taxon>Lentitheciaceae</taxon>
        <taxon>Lentithecium</taxon>
    </lineage>
</organism>
<dbReference type="InterPro" id="IPR002347">
    <property type="entry name" value="SDR_fam"/>
</dbReference>
<dbReference type="InterPro" id="IPR036291">
    <property type="entry name" value="NAD(P)-bd_dom_sf"/>
</dbReference>
<keyword evidence="5" id="KW-1185">Reference proteome</keyword>
<protein>
    <submittedName>
        <fullName evidence="4">NAD(P)-binding protein</fullName>
    </submittedName>
</protein>
<dbReference type="EMBL" id="MU005597">
    <property type="protein sequence ID" value="KAF2680429.1"/>
    <property type="molecule type" value="Genomic_DNA"/>
</dbReference>
<name>A0A6G1IRD2_9PLEO</name>
<dbReference type="SUPFAM" id="SSF51735">
    <property type="entry name" value="NAD(P)-binding Rossmann-fold domains"/>
    <property type="match status" value="1"/>
</dbReference>
<dbReference type="Proteomes" id="UP000799291">
    <property type="component" value="Unassembled WGS sequence"/>
</dbReference>
<dbReference type="PANTHER" id="PTHR24320:SF236">
    <property type="entry name" value="SHORT-CHAIN DEHYDROGENASE-RELATED"/>
    <property type="match status" value="1"/>
</dbReference>
<keyword evidence="3" id="KW-0560">Oxidoreductase</keyword>
<dbReference type="GO" id="GO:0016491">
    <property type="term" value="F:oxidoreductase activity"/>
    <property type="evidence" value="ECO:0007669"/>
    <property type="project" value="UniProtKB-KW"/>
</dbReference>
<dbReference type="Gene3D" id="3.40.50.720">
    <property type="entry name" value="NAD(P)-binding Rossmann-like Domain"/>
    <property type="match status" value="1"/>
</dbReference>
<proteinExistence type="inferred from homology"/>
<dbReference type="Pfam" id="PF00106">
    <property type="entry name" value="adh_short"/>
    <property type="match status" value="1"/>
</dbReference>
<evidence type="ECO:0000256" key="1">
    <source>
        <dbReference type="ARBA" id="ARBA00006484"/>
    </source>
</evidence>
<evidence type="ECO:0000313" key="4">
    <source>
        <dbReference type="EMBL" id="KAF2680429.1"/>
    </source>
</evidence>